<comment type="caution">
    <text evidence="2">The sequence shown here is derived from an EMBL/GenBank/DDBJ whole genome shotgun (WGS) entry which is preliminary data.</text>
</comment>
<evidence type="ECO:0000313" key="3">
    <source>
        <dbReference type="Proteomes" id="UP000314294"/>
    </source>
</evidence>
<dbReference type="InterPro" id="IPR018247">
    <property type="entry name" value="EF_Hand_1_Ca_BS"/>
</dbReference>
<dbReference type="EMBL" id="SRLO01000306">
    <property type="protein sequence ID" value="TNN61892.1"/>
    <property type="molecule type" value="Genomic_DNA"/>
</dbReference>
<proteinExistence type="predicted"/>
<gene>
    <name evidence="2" type="ORF">EYF80_027908</name>
</gene>
<name>A0A4Z2HAS6_9TELE</name>
<evidence type="ECO:0000256" key="1">
    <source>
        <dbReference type="SAM" id="MobiDB-lite"/>
    </source>
</evidence>
<dbReference type="PROSITE" id="PS00018">
    <property type="entry name" value="EF_HAND_1"/>
    <property type="match status" value="1"/>
</dbReference>
<accession>A0A4Z2HAS6</accession>
<protein>
    <submittedName>
        <fullName evidence="2">Uncharacterized protein</fullName>
    </submittedName>
</protein>
<evidence type="ECO:0000313" key="2">
    <source>
        <dbReference type="EMBL" id="TNN61892.1"/>
    </source>
</evidence>
<sequence length="328" mass="37184">MESQGIPVRMEKPALMDHLASQEPQGTLDQQEQRETVERVSLAPGDSLDLRDPQEPDTDLLLWTWKALGSPTWTPSGDRLVYPVLLVPPAPPVLLVPRQREQLRVLGRSDHQERTGRPVNLACLVCRVWMDAQELLVPMEKRVIQALWVFQELSERRDLEGITVYREPQDRTDWLVCPGLWDQLGNQGLRGPPDQAIVLDLMTWRPLVEGSAMDCLVSQDPREDRVKPGCLVYPVRRAATGSQEEMDIRGWTASLDLRVKRVEMEQASKGHPGRLDQQDKSSTGHLTTEELVYLAKLDSLVQLDQRVTEGTPAFQATGERGRKVNRAW</sequence>
<keyword evidence="3" id="KW-1185">Reference proteome</keyword>
<reference evidence="2 3" key="1">
    <citation type="submission" date="2019-03" db="EMBL/GenBank/DDBJ databases">
        <title>First draft genome of Liparis tanakae, snailfish: a comprehensive survey of snailfish specific genes.</title>
        <authorList>
            <person name="Kim W."/>
            <person name="Song I."/>
            <person name="Jeong J.-H."/>
            <person name="Kim D."/>
            <person name="Kim S."/>
            <person name="Ryu S."/>
            <person name="Song J.Y."/>
            <person name="Lee S.K."/>
        </authorList>
    </citation>
    <scope>NUCLEOTIDE SEQUENCE [LARGE SCALE GENOMIC DNA]</scope>
    <source>
        <tissue evidence="2">Muscle</tissue>
    </source>
</reference>
<organism evidence="2 3">
    <name type="scientific">Liparis tanakae</name>
    <name type="common">Tanaka's snailfish</name>
    <dbReference type="NCBI Taxonomy" id="230148"/>
    <lineage>
        <taxon>Eukaryota</taxon>
        <taxon>Metazoa</taxon>
        <taxon>Chordata</taxon>
        <taxon>Craniata</taxon>
        <taxon>Vertebrata</taxon>
        <taxon>Euteleostomi</taxon>
        <taxon>Actinopterygii</taxon>
        <taxon>Neopterygii</taxon>
        <taxon>Teleostei</taxon>
        <taxon>Neoteleostei</taxon>
        <taxon>Acanthomorphata</taxon>
        <taxon>Eupercaria</taxon>
        <taxon>Perciformes</taxon>
        <taxon>Cottioidei</taxon>
        <taxon>Cottales</taxon>
        <taxon>Liparidae</taxon>
        <taxon>Liparis</taxon>
    </lineage>
</organism>
<dbReference type="AlphaFoldDB" id="A0A4Z2HAS6"/>
<dbReference type="Proteomes" id="UP000314294">
    <property type="component" value="Unassembled WGS sequence"/>
</dbReference>
<feature type="region of interest" description="Disordered" evidence="1">
    <location>
        <begin position="1"/>
        <end position="35"/>
    </location>
</feature>